<keyword evidence="2" id="KW-0949">S-adenosyl-L-methionine</keyword>
<dbReference type="EMBL" id="WMJZ01000033">
    <property type="protein sequence ID" value="MTH48284.1"/>
    <property type="molecule type" value="Genomic_DNA"/>
</dbReference>
<dbReference type="OrthoDB" id="9810775at2"/>
<evidence type="ECO:0000313" key="7">
    <source>
        <dbReference type="EMBL" id="MTH48284.1"/>
    </source>
</evidence>
<evidence type="ECO:0000256" key="2">
    <source>
        <dbReference type="ARBA" id="ARBA00022691"/>
    </source>
</evidence>
<dbReference type="InterPro" id="IPR050377">
    <property type="entry name" value="Radical_SAM_PqqE_MftC-like"/>
</dbReference>
<name>A0A6L6IQP4_9ENTR</name>
<keyword evidence="5" id="KW-0411">Iron-sulfur</keyword>
<dbReference type="GO" id="GO:0046872">
    <property type="term" value="F:metal ion binding"/>
    <property type="evidence" value="ECO:0007669"/>
    <property type="project" value="UniProtKB-KW"/>
</dbReference>
<evidence type="ECO:0000313" key="8">
    <source>
        <dbReference type="Proteomes" id="UP000477739"/>
    </source>
</evidence>
<dbReference type="InterPro" id="IPR007197">
    <property type="entry name" value="rSAM"/>
</dbReference>
<gene>
    <name evidence="7" type="ORF">GJV78_18900</name>
</gene>
<keyword evidence="4" id="KW-0408">Iron</keyword>
<feature type="domain" description="Radical SAM core" evidence="6">
    <location>
        <begin position="10"/>
        <end position="223"/>
    </location>
</feature>
<dbReference type="PROSITE" id="PS51918">
    <property type="entry name" value="RADICAL_SAM"/>
    <property type="match status" value="1"/>
</dbReference>
<dbReference type="PANTHER" id="PTHR11228:SF34">
    <property type="entry name" value="TUNGSTEN-CONTAINING ALDEHYDE FERREDOXIN OXIDOREDUCTASE COFACTOR MODIFYING PROTEIN"/>
    <property type="match status" value="1"/>
</dbReference>
<keyword evidence="8" id="KW-1185">Reference proteome</keyword>
<evidence type="ECO:0000256" key="4">
    <source>
        <dbReference type="ARBA" id="ARBA00023004"/>
    </source>
</evidence>
<accession>A0A6L6IQP4</accession>
<reference evidence="7 8" key="1">
    <citation type="submission" date="2019-11" db="EMBL/GenBank/DDBJ databases">
        <title>Escherichia alba sp. nov. isolated from the gut of plastic-eating superworms Zophobas atratus.</title>
        <authorList>
            <person name="Yang Y."/>
        </authorList>
    </citation>
    <scope>NUCLEOTIDE SEQUENCE [LARGE SCALE GENOMIC DNA]</scope>
    <source>
        <strain evidence="8">BIT-B35</strain>
    </source>
</reference>
<organism evidence="7 8">
    <name type="scientific">Intestinirhabdus alba</name>
    <dbReference type="NCBI Taxonomy" id="2899544"/>
    <lineage>
        <taxon>Bacteria</taxon>
        <taxon>Pseudomonadati</taxon>
        <taxon>Pseudomonadota</taxon>
        <taxon>Gammaproteobacteria</taxon>
        <taxon>Enterobacterales</taxon>
        <taxon>Enterobacteriaceae</taxon>
        <taxon>Intestinirhabdus</taxon>
    </lineage>
</organism>
<dbReference type="InterPro" id="IPR058240">
    <property type="entry name" value="rSAM_sf"/>
</dbReference>
<dbReference type="SUPFAM" id="SSF102114">
    <property type="entry name" value="Radical SAM enzymes"/>
    <property type="match status" value="1"/>
</dbReference>
<comment type="cofactor">
    <cofactor evidence="1">
        <name>[4Fe-4S] cluster</name>
        <dbReference type="ChEBI" id="CHEBI:49883"/>
    </cofactor>
</comment>
<dbReference type="Gene3D" id="3.20.20.70">
    <property type="entry name" value="Aldolase class I"/>
    <property type="match status" value="1"/>
</dbReference>
<sequence length="352" mass="40522">MMICPPRFWDEYPHTATIITTYTCTASCKDCCFECSPASKARLKYDEIINFLDTLNKNFKPIKLVVFTGGECFLLGKSLFDAINYATNLGFMTRCVTNGYWGKEKNSARQIAKRLASTNLTEINISTGKDHAEWVPLECIINAVEALSEYKIKTLIVVEQDTNESKILNELISNERISALINSEKIKIQKNIWVPFHKDSIKRKETNFVANTVDKPCEQIFENIVLTPNNEISSCCGLTMEHIPEMKLGYHNGKLTPLVFKQQINDFLKIWIRTEGPYKVLKEHLHGSEIKIDEIIHPCQACVHLYQNKVIRENVKNKYIENIGRVIKQFNINERLKLELISIDKQKNKDDI</sequence>
<protein>
    <submittedName>
        <fullName evidence="7">Radical SAM protein</fullName>
    </submittedName>
</protein>
<proteinExistence type="predicted"/>
<evidence type="ECO:0000256" key="5">
    <source>
        <dbReference type="ARBA" id="ARBA00023014"/>
    </source>
</evidence>
<keyword evidence="3" id="KW-0479">Metal-binding</keyword>
<dbReference type="GO" id="GO:0051536">
    <property type="term" value="F:iron-sulfur cluster binding"/>
    <property type="evidence" value="ECO:0007669"/>
    <property type="project" value="UniProtKB-KW"/>
</dbReference>
<evidence type="ECO:0000256" key="3">
    <source>
        <dbReference type="ARBA" id="ARBA00022723"/>
    </source>
</evidence>
<dbReference type="RefSeq" id="WP_155109767.1">
    <property type="nucleotide sequence ID" value="NZ_WMJZ01000033.1"/>
</dbReference>
<dbReference type="InterPro" id="IPR013785">
    <property type="entry name" value="Aldolase_TIM"/>
</dbReference>
<dbReference type="AlphaFoldDB" id="A0A6L6IQP4"/>
<dbReference type="Proteomes" id="UP000477739">
    <property type="component" value="Unassembled WGS sequence"/>
</dbReference>
<evidence type="ECO:0000256" key="1">
    <source>
        <dbReference type="ARBA" id="ARBA00001966"/>
    </source>
</evidence>
<dbReference type="PANTHER" id="PTHR11228">
    <property type="entry name" value="RADICAL SAM DOMAIN PROTEIN"/>
    <property type="match status" value="1"/>
</dbReference>
<evidence type="ECO:0000259" key="6">
    <source>
        <dbReference type="PROSITE" id="PS51918"/>
    </source>
</evidence>
<dbReference type="GO" id="GO:0003824">
    <property type="term" value="F:catalytic activity"/>
    <property type="evidence" value="ECO:0007669"/>
    <property type="project" value="InterPro"/>
</dbReference>
<comment type="caution">
    <text evidence="7">The sequence shown here is derived from an EMBL/GenBank/DDBJ whole genome shotgun (WGS) entry which is preliminary data.</text>
</comment>